<gene>
    <name evidence="2" type="ORF">KSP39_PZI017407</name>
</gene>
<dbReference type="PANTHER" id="PTHR21669:SF28">
    <property type="entry name" value="YEMANUCLEIN"/>
    <property type="match status" value="1"/>
</dbReference>
<name>A0AAP0G025_9ASPA</name>
<evidence type="ECO:0000256" key="1">
    <source>
        <dbReference type="SAM" id="MobiDB-lite"/>
    </source>
</evidence>
<dbReference type="AlphaFoldDB" id="A0AAP0G025"/>
<organism evidence="2 3">
    <name type="scientific">Platanthera zijinensis</name>
    <dbReference type="NCBI Taxonomy" id="2320716"/>
    <lineage>
        <taxon>Eukaryota</taxon>
        <taxon>Viridiplantae</taxon>
        <taxon>Streptophyta</taxon>
        <taxon>Embryophyta</taxon>
        <taxon>Tracheophyta</taxon>
        <taxon>Spermatophyta</taxon>
        <taxon>Magnoliopsida</taxon>
        <taxon>Liliopsida</taxon>
        <taxon>Asparagales</taxon>
        <taxon>Orchidaceae</taxon>
        <taxon>Orchidoideae</taxon>
        <taxon>Orchideae</taxon>
        <taxon>Orchidinae</taxon>
        <taxon>Platanthera</taxon>
    </lineage>
</organism>
<dbReference type="EMBL" id="JBBWWQ010000015">
    <property type="protein sequence ID" value="KAK8928960.1"/>
    <property type="molecule type" value="Genomic_DNA"/>
</dbReference>
<dbReference type="Proteomes" id="UP001418222">
    <property type="component" value="Unassembled WGS sequence"/>
</dbReference>
<dbReference type="PANTHER" id="PTHR21669">
    <property type="entry name" value="CAPZ-INTERACTING PROTEIN AND RELATED PROTEINS"/>
    <property type="match status" value="1"/>
</dbReference>
<comment type="caution">
    <text evidence="2">The sequence shown here is derived from an EMBL/GenBank/DDBJ whole genome shotgun (WGS) entry which is preliminary data.</text>
</comment>
<proteinExistence type="predicted"/>
<evidence type="ECO:0000313" key="3">
    <source>
        <dbReference type="Proteomes" id="UP001418222"/>
    </source>
</evidence>
<reference evidence="2 3" key="1">
    <citation type="journal article" date="2022" name="Nat. Plants">
        <title>Genomes of leafy and leafless Platanthera orchids illuminate the evolution of mycoheterotrophy.</title>
        <authorList>
            <person name="Li M.H."/>
            <person name="Liu K.W."/>
            <person name="Li Z."/>
            <person name="Lu H.C."/>
            <person name="Ye Q.L."/>
            <person name="Zhang D."/>
            <person name="Wang J.Y."/>
            <person name="Li Y.F."/>
            <person name="Zhong Z.M."/>
            <person name="Liu X."/>
            <person name="Yu X."/>
            <person name="Liu D.K."/>
            <person name="Tu X.D."/>
            <person name="Liu B."/>
            <person name="Hao Y."/>
            <person name="Liao X.Y."/>
            <person name="Jiang Y.T."/>
            <person name="Sun W.H."/>
            <person name="Chen J."/>
            <person name="Chen Y.Q."/>
            <person name="Ai Y."/>
            <person name="Zhai J.W."/>
            <person name="Wu S.S."/>
            <person name="Zhou Z."/>
            <person name="Hsiao Y.Y."/>
            <person name="Wu W.L."/>
            <person name="Chen Y.Y."/>
            <person name="Lin Y.F."/>
            <person name="Hsu J.L."/>
            <person name="Li C.Y."/>
            <person name="Wang Z.W."/>
            <person name="Zhao X."/>
            <person name="Zhong W.Y."/>
            <person name="Ma X.K."/>
            <person name="Ma L."/>
            <person name="Huang J."/>
            <person name="Chen G.Z."/>
            <person name="Huang M.Z."/>
            <person name="Huang L."/>
            <person name="Peng D.H."/>
            <person name="Luo Y.B."/>
            <person name="Zou S.Q."/>
            <person name="Chen S.P."/>
            <person name="Lan S."/>
            <person name="Tsai W.C."/>
            <person name="Van de Peer Y."/>
            <person name="Liu Z.J."/>
        </authorList>
    </citation>
    <scope>NUCLEOTIDE SEQUENCE [LARGE SCALE GENOMIC DNA]</scope>
    <source>
        <strain evidence="2">Lor287</strain>
    </source>
</reference>
<dbReference type="GO" id="GO:0006325">
    <property type="term" value="P:chromatin organization"/>
    <property type="evidence" value="ECO:0007669"/>
    <property type="project" value="TreeGrafter"/>
</dbReference>
<evidence type="ECO:0008006" key="4">
    <source>
        <dbReference type="Google" id="ProtNLM"/>
    </source>
</evidence>
<accession>A0AAP0G025</accession>
<feature type="region of interest" description="Disordered" evidence="1">
    <location>
        <begin position="358"/>
        <end position="446"/>
    </location>
</feature>
<protein>
    <recommendedName>
        <fullName evidence="4">Wound-responsive family protein</fullName>
    </recommendedName>
</protein>
<feature type="compositionally biased region" description="Polar residues" evidence="1">
    <location>
        <begin position="388"/>
        <end position="408"/>
    </location>
</feature>
<sequence>MFLHLQKYQAKPISSPKVEMKDLCKNKSLSSKGLYKSNSTNEPLDATYQTSREKAAVSQVESQAKKLFNGEKDIDQLQKVQRRDRYEICEFSQMTSSMTPYPTQTIQPFPHRVSEVTVRPKGTILERAIRDLEKIVALSRPPNAEVQEVEPSVQGVRRRLPQEIKQKLAKVARLAASQSKISEEELIDRLMGFIGHLVHRKTLKRNMREMVELGLCAKQQKADQFLQIKEEILEMVKSRVSNLKSKVPAQQDGSADDFQDGVSTDERRALTGRYSMDVVLEEKLCDLYDLYVEGMDEDKGPQSRKLYVEFAELWPTGYMDNLGIKDAINRAKKRRRIKLQVRNEERIERKKLSLALKPDERSLIAQPQTGQDRHTVPAPQIPRLPDKPSSNSTPPSQTRLNDPTSYRTDSAPHYGYENQEKGRGNAAATIVSDGGSRAPSGICGRR</sequence>
<evidence type="ECO:0000313" key="2">
    <source>
        <dbReference type="EMBL" id="KAK8928960.1"/>
    </source>
</evidence>
<dbReference type="GO" id="GO:0005634">
    <property type="term" value="C:nucleus"/>
    <property type="evidence" value="ECO:0007669"/>
    <property type="project" value="TreeGrafter"/>
</dbReference>
<keyword evidence="3" id="KW-1185">Reference proteome</keyword>